<name>A0ABS9KN43_9BACT</name>
<keyword evidence="1" id="KW-0732">Signal</keyword>
<comment type="caution">
    <text evidence="2">The sequence shown here is derived from an EMBL/GenBank/DDBJ whole genome shotgun (WGS) entry which is preliminary data.</text>
</comment>
<sequence length="470" mass="49881">MLRQIFMLFAILFLQNISQAQYTYKIKADSVKITNDSCTAELILENSTKAVKGILYNYGNGRTEFRKAMLKLNDSLYLFGNDTLNIAAAIRLNGGGSSAIPISSLLAATKVNTIDNGSYQQDWQWNTLAGGTGLRLRANTSAATSSTQKLLSVELNGTNSNADQITYAGYFANEHAASTGAYTSNIGIYSKATGDVFHTNAGRFDVYSTHTSSYSYAIYGYAVNASADKTNNHAGVFTNNGGNNVIRLEQEGATEIAGIGFAGINGTWGFGKRNTSGALEFNNSRFFSGHRVLQLFPQNRVRIGGYDDDHIHTFQVYGTTWMGDNAGILQSPAVAYLNIGKGNDTVAPLKLAAGVSLTIPQNGAVEYDGTNYYVTSGNTRYTLSKTLAATATLDFASTGAQSYTDLTVTVSGAADGDAVSLGIPGSSVTGNGSYMAWISAANTVTVRFNNFGAAAVNPASGSFKIVVTKN</sequence>
<organism evidence="2 3">
    <name type="scientific">Terrimonas ginsenosidimutans</name>
    <dbReference type="NCBI Taxonomy" id="2908004"/>
    <lineage>
        <taxon>Bacteria</taxon>
        <taxon>Pseudomonadati</taxon>
        <taxon>Bacteroidota</taxon>
        <taxon>Chitinophagia</taxon>
        <taxon>Chitinophagales</taxon>
        <taxon>Chitinophagaceae</taxon>
        <taxon>Terrimonas</taxon>
    </lineage>
</organism>
<reference evidence="2" key="1">
    <citation type="submission" date="2022-01" db="EMBL/GenBank/DDBJ databases">
        <authorList>
            <person name="Jo J.-H."/>
            <person name="Im W.-T."/>
        </authorList>
    </citation>
    <scope>NUCLEOTIDE SEQUENCE</scope>
    <source>
        <strain evidence="2">NA20</strain>
    </source>
</reference>
<dbReference type="RefSeq" id="WP_237869447.1">
    <property type="nucleotide sequence ID" value="NZ_JAKLTR010000003.1"/>
</dbReference>
<feature type="signal peptide" evidence="1">
    <location>
        <begin position="1"/>
        <end position="20"/>
    </location>
</feature>
<feature type="chain" id="PRO_5045286686" evidence="1">
    <location>
        <begin position="21"/>
        <end position="470"/>
    </location>
</feature>
<proteinExistence type="predicted"/>
<dbReference type="Proteomes" id="UP001165367">
    <property type="component" value="Unassembled WGS sequence"/>
</dbReference>
<evidence type="ECO:0000313" key="3">
    <source>
        <dbReference type="Proteomes" id="UP001165367"/>
    </source>
</evidence>
<evidence type="ECO:0000256" key="1">
    <source>
        <dbReference type="SAM" id="SignalP"/>
    </source>
</evidence>
<accession>A0ABS9KN43</accession>
<keyword evidence="3" id="KW-1185">Reference proteome</keyword>
<protein>
    <submittedName>
        <fullName evidence="2">Uncharacterized protein</fullName>
    </submittedName>
</protein>
<evidence type="ECO:0000313" key="2">
    <source>
        <dbReference type="EMBL" id="MCG2613746.1"/>
    </source>
</evidence>
<gene>
    <name evidence="2" type="ORF">LZZ85_05620</name>
</gene>
<dbReference type="EMBL" id="JAKLTR010000003">
    <property type="protein sequence ID" value="MCG2613746.1"/>
    <property type="molecule type" value="Genomic_DNA"/>
</dbReference>